<keyword evidence="3" id="KW-1185">Reference proteome</keyword>
<proteinExistence type="predicted"/>
<dbReference type="RefSeq" id="WP_301219551.1">
    <property type="nucleotide sequence ID" value="NZ_JAROCB010000003.1"/>
</dbReference>
<sequence>MSEESPPVRVVSVTHLRRCPYRVREQLGNDERCAATRRGASSRVQADRVRVLPERPEDDR</sequence>
<feature type="compositionally biased region" description="Basic and acidic residues" evidence="1">
    <location>
        <begin position="45"/>
        <end position="60"/>
    </location>
</feature>
<comment type="caution">
    <text evidence="2">The sequence shown here is derived from an EMBL/GenBank/DDBJ whole genome shotgun (WGS) entry which is preliminary data.</text>
</comment>
<dbReference type="Proteomes" id="UP001174210">
    <property type="component" value="Unassembled WGS sequence"/>
</dbReference>
<name>A0ABT8IZF9_9MICO</name>
<accession>A0ABT8IZF9</accession>
<evidence type="ECO:0000313" key="2">
    <source>
        <dbReference type="EMBL" id="MDN4598211.1"/>
    </source>
</evidence>
<dbReference type="EMBL" id="JAROCB010000003">
    <property type="protein sequence ID" value="MDN4598211.1"/>
    <property type="molecule type" value="Genomic_DNA"/>
</dbReference>
<gene>
    <name evidence="2" type="ORF">P5G59_13750</name>
</gene>
<protein>
    <submittedName>
        <fullName evidence="2">Uncharacterized protein</fullName>
    </submittedName>
</protein>
<evidence type="ECO:0000313" key="3">
    <source>
        <dbReference type="Proteomes" id="UP001174210"/>
    </source>
</evidence>
<evidence type="ECO:0000256" key="1">
    <source>
        <dbReference type="SAM" id="MobiDB-lite"/>
    </source>
</evidence>
<reference evidence="2" key="1">
    <citation type="submission" date="2023-03" db="EMBL/GenBank/DDBJ databases">
        <title>MT1 and MT2 Draft Genomes of Novel Species.</title>
        <authorList>
            <person name="Venkateswaran K."/>
        </authorList>
    </citation>
    <scope>NUCLEOTIDE SEQUENCE</scope>
    <source>
        <strain evidence="2">F6_8S_P_1A</strain>
    </source>
</reference>
<feature type="region of interest" description="Disordered" evidence="1">
    <location>
        <begin position="33"/>
        <end position="60"/>
    </location>
</feature>
<organism evidence="2 3">
    <name type="scientific">Leifsonia virtsii</name>
    <dbReference type="NCBI Taxonomy" id="3035915"/>
    <lineage>
        <taxon>Bacteria</taxon>
        <taxon>Bacillati</taxon>
        <taxon>Actinomycetota</taxon>
        <taxon>Actinomycetes</taxon>
        <taxon>Micrococcales</taxon>
        <taxon>Microbacteriaceae</taxon>
        <taxon>Leifsonia</taxon>
    </lineage>
</organism>